<dbReference type="InterPro" id="IPR057326">
    <property type="entry name" value="KR_dom"/>
</dbReference>
<dbReference type="RefSeq" id="WP_093118283.1">
    <property type="nucleotide sequence ID" value="NZ_FNWJ01000002.1"/>
</dbReference>
<sequence>MARWGSEGRVVMITGAARGIGRAAAERLAQRGARLSLVGLEPQRLEQLAQRLGAERAAWFEADVTDRAALERAIAGTLERFGALDVVVANAGIHLIGAVATAPLEQLERELEVNLLGAVRTVKLALPHVVERRGYVLVVASLAAATHLPLMSAYAASKAGVEAFTNSLRLELAHTGTRVGCAYFGFIDTDLVRRSFEHPSTKVGERTLPAFLRRPIPVERAAAAIERAVADRKARVWAPRWVGAVLALRGFLQPLSEAVAIRRGTIAEAVRLADPEVVQTVQDPRLGIAVAESRDEALAAEPQAPSDRRRDEGVADRAA</sequence>
<evidence type="ECO:0000256" key="2">
    <source>
        <dbReference type="ARBA" id="ARBA00023002"/>
    </source>
</evidence>
<feature type="compositionally biased region" description="Basic and acidic residues" evidence="4">
    <location>
        <begin position="306"/>
        <end position="319"/>
    </location>
</feature>
<dbReference type="AlphaFoldDB" id="A0A1H6FYT3"/>
<feature type="domain" description="Ketoreductase" evidence="5">
    <location>
        <begin position="9"/>
        <end position="190"/>
    </location>
</feature>
<dbReference type="SMART" id="SM00822">
    <property type="entry name" value="PKS_KR"/>
    <property type="match status" value="1"/>
</dbReference>
<dbReference type="PANTHER" id="PTHR44196">
    <property type="entry name" value="DEHYDROGENASE/REDUCTASE SDR FAMILY MEMBER 7B"/>
    <property type="match status" value="1"/>
</dbReference>
<keyword evidence="7" id="KW-1185">Reference proteome</keyword>
<dbReference type="PANTHER" id="PTHR44196:SF1">
    <property type="entry name" value="DEHYDROGENASE_REDUCTASE SDR FAMILY MEMBER 7B"/>
    <property type="match status" value="1"/>
</dbReference>
<evidence type="ECO:0000313" key="6">
    <source>
        <dbReference type="EMBL" id="SEH14944.1"/>
    </source>
</evidence>
<dbReference type="CDD" id="cd05233">
    <property type="entry name" value="SDR_c"/>
    <property type="match status" value="1"/>
</dbReference>
<protein>
    <submittedName>
        <fullName evidence="6">Short-chain dehydrogenase</fullName>
    </submittedName>
</protein>
<dbReference type="PROSITE" id="PS00061">
    <property type="entry name" value="ADH_SHORT"/>
    <property type="match status" value="1"/>
</dbReference>
<dbReference type="EMBL" id="FNWJ01000002">
    <property type="protein sequence ID" value="SEH14944.1"/>
    <property type="molecule type" value="Genomic_DNA"/>
</dbReference>
<evidence type="ECO:0000259" key="5">
    <source>
        <dbReference type="SMART" id="SM00822"/>
    </source>
</evidence>
<evidence type="ECO:0000256" key="1">
    <source>
        <dbReference type="ARBA" id="ARBA00006484"/>
    </source>
</evidence>
<dbReference type="GO" id="GO:0016491">
    <property type="term" value="F:oxidoreductase activity"/>
    <property type="evidence" value="ECO:0007669"/>
    <property type="project" value="UniProtKB-KW"/>
</dbReference>
<dbReference type="Gene3D" id="3.40.50.720">
    <property type="entry name" value="NAD(P)-binding Rossmann-like Domain"/>
    <property type="match status" value="1"/>
</dbReference>
<reference evidence="7" key="1">
    <citation type="submission" date="2016-10" db="EMBL/GenBank/DDBJ databases">
        <authorList>
            <person name="Varghese N."/>
            <person name="Submissions S."/>
        </authorList>
    </citation>
    <scope>NUCLEOTIDE SEQUENCE [LARGE SCALE GENOMIC DNA]</scope>
    <source>
        <strain evidence="7">ATCC 35263</strain>
    </source>
</reference>
<dbReference type="Pfam" id="PF00106">
    <property type="entry name" value="adh_short"/>
    <property type="match status" value="1"/>
</dbReference>
<dbReference type="PRINTS" id="PR00080">
    <property type="entry name" value="SDRFAMILY"/>
</dbReference>
<comment type="similarity">
    <text evidence="1 3">Belongs to the short-chain dehydrogenases/reductases (SDR) family.</text>
</comment>
<accession>A0A1H6FYT3</accession>
<organism evidence="6 7">
    <name type="scientific">Thermoleophilum album</name>
    <dbReference type="NCBI Taxonomy" id="29539"/>
    <lineage>
        <taxon>Bacteria</taxon>
        <taxon>Bacillati</taxon>
        <taxon>Actinomycetota</taxon>
        <taxon>Thermoleophilia</taxon>
        <taxon>Thermoleophilales</taxon>
        <taxon>Thermoleophilaceae</taxon>
        <taxon>Thermoleophilum</taxon>
    </lineage>
</organism>
<keyword evidence="2" id="KW-0560">Oxidoreductase</keyword>
<dbReference type="PRINTS" id="PR00081">
    <property type="entry name" value="GDHRDH"/>
</dbReference>
<dbReference type="Proteomes" id="UP000222056">
    <property type="component" value="Unassembled WGS sequence"/>
</dbReference>
<dbReference type="NCBIfam" id="NF004526">
    <property type="entry name" value="PRK05872.1"/>
    <property type="match status" value="1"/>
</dbReference>
<feature type="region of interest" description="Disordered" evidence="4">
    <location>
        <begin position="294"/>
        <end position="319"/>
    </location>
</feature>
<dbReference type="InterPro" id="IPR002347">
    <property type="entry name" value="SDR_fam"/>
</dbReference>
<dbReference type="InterPro" id="IPR020904">
    <property type="entry name" value="Sc_DH/Rdtase_CS"/>
</dbReference>
<dbReference type="InterPro" id="IPR036291">
    <property type="entry name" value="NAD(P)-bd_dom_sf"/>
</dbReference>
<name>A0A1H6FYT3_THEAL</name>
<dbReference type="SUPFAM" id="SSF51735">
    <property type="entry name" value="NAD(P)-binding Rossmann-fold domains"/>
    <property type="match status" value="1"/>
</dbReference>
<proteinExistence type="inferred from homology"/>
<dbReference type="GO" id="GO:0016020">
    <property type="term" value="C:membrane"/>
    <property type="evidence" value="ECO:0007669"/>
    <property type="project" value="TreeGrafter"/>
</dbReference>
<evidence type="ECO:0000313" key="7">
    <source>
        <dbReference type="Proteomes" id="UP000222056"/>
    </source>
</evidence>
<evidence type="ECO:0000256" key="3">
    <source>
        <dbReference type="RuleBase" id="RU000363"/>
    </source>
</evidence>
<dbReference type="STRING" id="29539.SAMN02745716_1790"/>
<gene>
    <name evidence="6" type="ORF">SAMN02745716_1790</name>
</gene>
<evidence type="ECO:0000256" key="4">
    <source>
        <dbReference type="SAM" id="MobiDB-lite"/>
    </source>
</evidence>
<dbReference type="OrthoDB" id="3743899at2"/>